<protein>
    <submittedName>
        <fullName evidence="2">Uncharacterized protein</fullName>
    </submittedName>
</protein>
<dbReference type="AlphaFoldDB" id="A0A7W6P6X1"/>
<dbReference type="RefSeq" id="WP_183763760.1">
    <property type="nucleotide sequence ID" value="NZ_BMHZ01000001.1"/>
</dbReference>
<dbReference type="EMBL" id="JACIEF010000002">
    <property type="protein sequence ID" value="MBB4108339.1"/>
    <property type="molecule type" value="Genomic_DNA"/>
</dbReference>
<keyword evidence="4" id="KW-1185">Reference proteome</keyword>
<dbReference type="EMBL" id="BMHZ01000001">
    <property type="protein sequence ID" value="GGG93440.1"/>
    <property type="molecule type" value="Genomic_DNA"/>
</dbReference>
<evidence type="ECO:0000313" key="4">
    <source>
        <dbReference type="Proteomes" id="UP000642938"/>
    </source>
</evidence>
<comment type="caution">
    <text evidence="2">The sequence shown here is derived from an EMBL/GenBank/DDBJ whole genome shotgun (WGS) entry which is preliminary data.</text>
</comment>
<evidence type="ECO:0000313" key="3">
    <source>
        <dbReference type="Proteomes" id="UP000532273"/>
    </source>
</evidence>
<dbReference type="Proteomes" id="UP000532273">
    <property type="component" value="Unassembled WGS sequence"/>
</dbReference>
<name>A0A7W6P6X1_9SPHI</name>
<evidence type="ECO:0000313" key="1">
    <source>
        <dbReference type="EMBL" id="GGG93440.1"/>
    </source>
</evidence>
<reference evidence="1" key="4">
    <citation type="submission" date="2024-05" db="EMBL/GenBank/DDBJ databases">
        <authorList>
            <person name="Sun Q."/>
            <person name="Zhou Y."/>
        </authorList>
    </citation>
    <scope>NUCLEOTIDE SEQUENCE</scope>
    <source>
        <strain evidence="1">CGMCC 1.15287</strain>
    </source>
</reference>
<dbReference type="Proteomes" id="UP000642938">
    <property type="component" value="Unassembled WGS sequence"/>
</dbReference>
<gene>
    <name evidence="1" type="ORF">GCM10007422_03340</name>
    <name evidence="2" type="ORF">GGQ60_002320</name>
</gene>
<evidence type="ECO:0000313" key="2">
    <source>
        <dbReference type="EMBL" id="MBB4108339.1"/>
    </source>
</evidence>
<reference evidence="2 3" key="3">
    <citation type="submission" date="2020-08" db="EMBL/GenBank/DDBJ databases">
        <title>Genomic Encyclopedia of Type Strains, Phase IV (KMG-IV): sequencing the most valuable type-strain genomes for metagenomic binning, comparative biology and taxonomic classification.</title>
        <authorList>
            <person name="Goeker M."/>
        </authorList>
    </citation>
    <scope>NUCLEOTIDE SEQUENCE [LARGE SCALE GENOMIC DNA]</scope>
    <source>
        <strain evidence="2 3">DSM 100774</strain>
    </source>
</reference>
<reference evidence="1" key="1">
    <citation type="journal article" date="2014" name="Int. J. Syst. Evol. Microbiol.">
        <title>Complete genome of a new Firmicutes species belonging to the dominant human colonic microbiota ('Ruminococcus bicirculans') reveals two chromosomes and a selective capacity to utilize plant glucans.</title>
        <authorList>
            <consortium name="NISC Comparative Sequencing Program"/>
            <person name="Wegmann U."/>
            <person name="Louis P."/>
            <person name="Goesmann A."/>
            <person name="Henrissat B."/>
            <person name="Duncan S.H."/>
            <person name="Flint H.J."/>
        </authorList>
    </citation>
    <scope>NUCLEOTIDE SEQUENCE</scope>
    <source>
        <strain evidence="1">CGMCC 1.15287</strain>
    </source>
</reference>
<reference evidence="4" key="2">
    <citation type="journal article" date="2019" name="Int. J. Syst. Evol. Microbiol.">
        <title>The Global Catalogue of Microorganisms (GCM) 10K type strain sequencing project: providing services to taxonomists for standard genome sequencing and annotation.</title>
        <authorList>
            <consortium name="The Broad Institute Genomics Platform"/>
            <consortium name="The Broad Institute Genome Sequencing Center for Infectious Disease"/>
            <person name="Wu L."/>
            <person name="Ma J."/>
        </authorList>
    </citation>
    <scope>NUCLEOTIDE SEQUENCE [LARGE SCALE GENOMIC DNA]</scope>
    <source>
        <strain evidence="4">CGMCC 1.15287</strain>
    </source>
</reference>
<organism evidence="2 3">
    <name type="scientific">Pedobacter zeae</name>
    <dbReference type="NCBI Taxonomy" id="1737356"/>
    <lineage>
        <taxon>Bacteria</taxon>
        <taxon>Pseudomonadati</taxon>
        <taxon>Bacteroidota</taxon>
        <taxon>Sphingobacteriia</taxon>
        <taxon>Sphingobacteriales</taxon>
        <taxon>Sphingobacteriaceae</taxon>
        <taxon>Pedobacter</taxon>
    </lineage>
</organism>
<proteinExistence type="predicted"/>
<sequence length="166" mass="19004">MNQVLIKNGFVLKHYEPINGMSKYEKENVEIIENTNIYSTIFYTANIKYTAFGCQRIETVQNVVDISHLNESLNKLRAKNSGQVFIDNLQGKSLYDALSSNIKWIVNSSRTNDEKVLALSRMIYQELECISTQYAAFVKGKGLTIGSHEADIGNFYKQYYNYGVQM</sequence>
<accession>A0A7W6P6X1</accession>